<dbReference type="EMBL" id="FO681347">
    <property type="protein sequence ID" value="CCV63587.1"/>
    <property type="molecule type" value="Genomic_DNA"/>
</dbReference>
<name>U4KJL3_ALTPJ</name>
<evidence type="ECO:0000313" key="2">
    <source>
        <dbReference type="Proteomes" id="UP000032740"/>
    </source>
</evidence>
<dbReference type="HOGENOM" id="CLU_1709261_0_0_14"/>
<gene>
    <name evidence="1" type="ORF">BN85400100</name>
</gene>
<protein>
    <submittedName>
        <fullName evidence="1">Uncharacterized protein</fullName>
    </submittedName>
</protein>
<accession>U4KJL3</accession>
<dbReference type="RefSeq" id="WP_026653801.1">
    <property type="nucleotide sequence ID" value="NC_022538.1"/>
</dbReference>
<proteinExistence type="predicted"/>
<reference evidence="1 2" key="1">
    <citation type="journal article" date="2013" name="J. Mol. Microbiol. Biotechnol.">
        <title>Analysis of the Complete Genomes of Acholeplasma brassicae , A. palmae and A. laidlawii and Their Comparison to the Obligate Parasites from ' Candidatus Phytoplasma'.</title>
        <authorList>
            <person name="Kube M."/>
            <person name="Siewert C."/>
            <person name="Migdoll A.M."/>
            <person name="Duduk B."/>
            <person name="Holz S."/>
            <person name="Rabus R."/>
            <person name="Seemuller E."/>
            <person name="Mitrovic J."/>
            <person name="Muller I."/>
            <person name="Buttner C."/>
            <person name="Reinhardt R."/>
        </authorList>
    </citation>
    <scope>NUCLEOTIDE SEQUENCE [LARGE SCALE GENOMIC DNA]</scope>
    <source>
        <strain evidence="1 2">J233</strain>
    </source>
</reference>
<dbReference type="KEGG" id="apal:BN85400100"/>
<evidence type="ECO:0000313" key="1">
    <source>
        <dbReference type="EMBL" id="CCV63587.1"/>
    </source>
</evidence>
<sequence length="153" mass="18286">MQARTIQPTHQESGQLIYDFIKQKSYVEAYRLSKKIESSLSKLDLINYALCLIKMNKEQEAILALEKAFLQNQRLMETTPEYNQEEINLLKIEDKEKTYLLPINPNLTYGKKYIEYRIERLLYDLYKQTNNTFKINTIVNKYKKYDLESLRGN</sequence>
<dbReference type="Proteomes" id="UP000032740">
    <property type="component" value="Chromosome"/>
</dbReference>
<dbReference type="AlphaFoldDB" id="U4KJL3"/>
<keyword evidence="2" id="KW-1185">Reference proteome</keyword>
<dbReference type="STRING" id="1318466.BN85400100"/>
<organism evidence="1 2">
    <name type="scientific">Alteracholeplasma palmae (strain ATCC 49389 / J233)</name>
    <name type="common">Acholeplasma palmae</name>
    <dbReference type="NCBI Taxonomy" id="1318466"/>
    <lineage>
        <taxon>Bacteria</taxon>
        <taxon>Bacillati</taxon>
        <taxon>Mycoplasmatota</taxon>
        <taxon>Mollicutes</taxon>
        <taxon>Acholeplasmatales</taxon>
        <taxon>Acholeplasmataceae</taxon>
        <taxon>Acholeplasma</taxon>
    </lineage>
</organism>